<name>A0ABU7REK8_9BACT</name>
<evidence type="ECO:0000313" key="1">
    <source>
        <dbReference type="EMBL" id="MEE6186443.1"/>
    </source>
</evidence>
<sequence length="267" mass="30195">MNQLINVLADAVLSKKLDACSVEELQDLSEKYPYSSALQLLYTQKLKEQNSDALNEQLQKTLLYYKNPLFIHYILNAETNKAQTSSNKTYDKEIAQELAAATPTAAIYTEEDAPAISEMVQEDEGEISIPKLKIEPLDPATAQLAFTPYHTIDYFAAEGIKLNDEQNPIKDRFSTQLKSFTDWIKQMKRLPGSSYQTNITALEEKKIEKMAAQSVSGENAVTEAMAEVWIKQGNKEKAIEIYKKLSLQNPHKNAYFAAKIDYLKNLI</sequence>
<protein>
    <recommendedName>
        <fullName evidence="3">Tetratricopeptide repeat protein</fullName>
    </recommendedName>
</protein>
<reference evidence="1 2" key="1">
    <citation type="submission" date="2024-01" db="EMBL/GenBank/DDBJ databases">
        <title>Niabella digestum sp. nov., isolated from waste digestion system.</title>
        <authorList>
            <person name="Zhang L."/>
        </authorList>
    </citation>
    <scope>NUCLEOTIDE SEQUENCE [LARGE SCALE GENOMIC DNA]</scope>
    <source>
        <strain evidence="1 2">A18</strain>
    </source>
</reference>
<accession>A0ABU7REK8</accession>
<keyword evidence="2" id="KW-1185">Reference proteome</keyword>
<comment type="caution">
    <text evidence="1">The sequence shown here is derived from an EMBL/GenBank/DDBJ whole genome shotgun (WGS) entry which is preliminary data.</text>
</comment>
<proteinExistence type="predicted"/>
<evidence type="ECO:0000313" key="2">
    <source>
        <dbReference type="Proteomes" id="UP001357452"/>
    </source>
</evidence>
<dbReference type="RefSeq" id="WP_330973852.1">
    <property type="nucleotide sequence ID" value="NZ_JAZGLY010000002.1"/>
</dbReference>
<dbReference type="Proteomes" id="UP001357452">
    <property type="component" value="Unassembled WGS sequence"/>
</dbReference>
<organism evidence="1 2">
    <name type="scientific">Niabella digestorum</name>
    <dbReference type="NCBI Taxonomy" id="3117701"/>
    <lineage>
        <taxon>Bacteria</taxon>
        <taxon>Pseudomonadati</taxon>
        <taxon>Bacteroidota</taxon>
        <taxon>Chitinophagia</taxon>
        <taxon>Chitinophagales</taxon>
        <taxon>Chitinophagaceae</taxon>
        <taxon>Niabella</taxon>
    </lineage>
</organism>
<gene>
    <name evidence="1" type="ORF">V2H41_04075</name>
</gene>
<evidence type="ECO:0008006" key="3">
    <source>
        <dbReference type="Google" id="ProtNLM"/>
    </source>
</evidence>
<dbReference type="EMBL" id="JAZGLY010000002">
    <property type="protein sequence ID" value="MEE6186443.1"/>
    <property type="molecule type" value="Genomic_DNA"/>
</dbReference>